<gene>
    <name evidence="1" type="ORF">THOM_0172</name>
</gene>
<dbReference type="InParanoid" id="L7JZG1"/>
<dbReference type="OMA" id="LYTINQW"/>
<dbReference type="AlphaFoldDB" id="L7JZG1"/>
<evidence type="ECO:0000313" key="2">
    <source>
        <dbReference type="Proteomes" id="UP000011185"/>
    </source>
</evidence>
<reference evidence="1 2" key="1">
    <citation type="journal article" date="2012" name="PLoS Pathog.">
        <title>The genome of the obligate intracellular parasite Trachipleistophora hominis: new insights into microsporidian genome dynamics and reductive evolution.</title>
        <authorList>
            <person name="Heinz E."/>
            <person name="Williams T.A."/>
            <person name="Nakjang S."/>
            <person name="Noel C.J."/>
            <person name="Swan D.C."/>
            <person name="Goldberg A.V."/>
            <person name="Harris S.R."/>
            <person name="Weinmaier T."/>
            <person name="Markert S."/>
            <person name="Becher D."/>
            <person name="Bernhardt J."/>
            <person name="Dagan T."/>
            <person name="Hacker C."/>
            <person name="Lucocq J.M."/>
            <person name="Schweder T."/>
            <person name="Rattei T."/>
            <person name="Hall N."/>
            <person name="Hirt R.P."/>
            <person name="Embley T.M."/>
        </authorList>
    </citation>
    <scope>NUCLEOTIDE SEQUENCE [LARGE SCALE GENOMIC DNA]</scope>
</reference>
<name>L7JZG1_TRAHO</name>
<evidence type="ECO:0000313" key="1">
    <source>
        <dbReference type="EMBL" id="ELQ76848.1"/>
    </source>
</evidence>
<dbReference type="EMBL" id="JH993811">
    <property type="protein sequence ID" value="ELQ76848.1"/>
    <property type="molecule type" value="Genomic_DNA"/>
</dbReference>
<dbReference type="VEuPathDB" id="MicrosporidiaDB:THOM_0172"/>
<organism evidence="1 2">
    <name type="scientific">Trachipleistophora hominis</name>
    <name type="common">Microsporidian parasite</name>
    <dbReference type="NCBI Taxonomy" id="72359"/>
    <lineage>
        <taxon>Eukaryota</taxon>
        <taxon>Fungi</taxon>
        <taxon>Fungi incertae sedis</taxon>
        <taxon>Microsporidia</taxon>
        <taxon>Pleistophoridae</taxon>
        <taxon>Trachipleistophora</taxon>
    </lineage>
</organism>
<dbReference type="HOGENOM" id="CLU_1679282_0_0_1"/>
<proteinExistence type="predicted"/>
<dbReference type="OrthoDB" id="2193082at2759"/>
<protein>
    <submittedName>
        <fullName evidence="1">Uncharacterized protein</fullName>
    </submittedName>
</protein>
<dbReference type="Proteomes" id="UP000011185">
    <property type="component" value="Unassembled WGS sequence"/>
</dbReference>
<sequence length="161" mass="19359">MAELYTINQWKNELRHYGIRIGNGWYFSLEEILYLKKKDVIAYHPLFASRIYKNACNSKNFQKKFAIYCHFKENEYNIIDNRLYHHTKNFNRKYESCIAVLQFVRKDENFELTDCVFTIISETDFYTLKVEQCVLDLKLSKKHIKDSCKLVPCESMVMLPK</sequence>
<keyword evidence="2" id="KW-1185">Reference proteome</keyword>
<dbReference type="Gene3D" id="3.40.1350.150">
    <property type="match status" value="1"/>
</dbReference>
<accession>L7JZG1</accession>